<dbReference type="STRING" id="154538.A0A1M2VTT7"/>
<dbReference type="OrthoDB" id="48988at2759"/>
<dbReference type="PANTHER" id="PTHR43364:SF4">
    <property type="entry name" value="NAD(P)-LINKED OXIDOREDUCTASE SUPERFAMILY PROTEIN"/>
    <property type="match status" value="1"/>
</dbReference>
<evidence type="ECO:0000256" key="1">
    <source>
        <dbReference type="ARBA" id="ARBA00023002"/>
    </source>
</evidence>
<protein>
    <submittedName>
        <fullName evidence="3">Versiconal hemiacetal acetate reductase</fullName>
    </submittedName>
</protein>
<name>A0A1M2VTT7_TRAPU</name>
<gene>
    <name evidence="3" type="ORF">TRAPUB_12477</name>
</gene>
<feature type="domain" description="NADP-dependent oxidoreductase" evidence="2">
    <location>
        <begin position="104"/>
        <end position="394"/>
    </location>
</feature>
<comment type="caution">
    <text evidence="3">The sequence shown here is derived from an EMBL/GenBank/DDBJ whole genome shotgun (WGS) entry which is preliminary data.</text>
</comment>
<evidence type="ECO:0000313" key="4">
    <source>
        <dbReference type="Proteomes" id="UP000184267"/>
    </source>
</evidence>
<dbReference type="PANTHER" id="PTHR43364">
    <property type="entry name" value="NADH-SPECIFIC METHYLGLYOXAL REDUCTASE-RELATED"/>
    <property type="match status" value="1"/>
</dbReference>
<dbReference type="InterPro" id="IPR036812">
    <property type="entry name" value="NAD(P)_OxRdtase_dom_sf"/>
</dbReference>
<proteinExistence type="predicted"/>
<accession>A0A1M2VTT7</accession>
<dbReference type="FunFam" id="3.20.20.100:FF:000004">
    <property type="entry name" value="Oxidoreductase, aldo/keto reductase"/>
    <property type="match status" value="1"/>
</dbReference>
<dbReference type="GO" id="GO:0005829">
    <property type="term" value="C:cytosol"/>
    <property type="evidence" value="ECO:0007669"/>
    <property type="project" value="UniProtKB-ARBA"/>
</dbReference>
<keyword evidence="4" id="KW-1185">Reference proteome</keyword>
<sequence length="442" mass="47971">MAVPAQRAAGASVRMLRWSSTQYSEACRCAQLQVESVEPVGREMIAIYGVDLSYGLAAIRPAAPPATALLAPSSGIWAPSLKPNAMAPKMEYVRLGNSGLKVSRLILGCMSYGDPGWQSWVLGEEAGVEHVKFAYEHGITTFDTANVYSNGLSEVILGRAIKQLKLPREELVYFPVAPSYSTPSVAYASSADSGIVNQKGLSRKHIFDSVKASLARLQMDYVDVLQCHRFDTETPIAETMQAMHDVVRAGYARYIGMSSCYAYQFIQMQNYALTHHLTPFISMQNHYALLYREDEREMFPALKMYGVGSIPWAPLARGLLARPNAASSARGDANPSIRGYKTPANAQIVDRMEELAAKKGVKMAQVALAWVLAKPGVAAPIVGTTSLASLAELLGKPLVRRGGVGSRDGADAGAWVESAGALEVTLDEEEVRYLEEPYAPMQ</sequence>
<reference evidence="3 4" key="1">
    <citation type="submission" date="2016-10" db="EMBL/GenBank/DDBJ databases">
        <title>Genome sequence of the basidiomycete white-rot fungus Trametes pubescens.</title>
        <authorList>
            <person name="Makela M.R."/>
            <person name="Granchi Z."/>
            <person name="Peng M."/>
            <person name="De Vries R.P."/>
            <person name="Grigoriev I."/>
            <person name="Riley R."/>
            <person name="Hilden K."/>
        </authorList>
    </citation>
    <scope>NUCLEOTIDE SEQUENCE [LARGE SCALE GENOMIC DNA]</scope>
    <source>
        <strain evidence="3 4">FBCC735</strain>
    </source>
</reference>
<keyword evidence="1" id="KW-0560">Oxidoreductase</keyword>
<dbReference type="Proteomes" id="UP000184267">
    <property type="component" value="Unassembled WGS sequence"/>
</dbReference>
<dbReference type="OMA" id="ILYLHWP"/>
<dbReference type="CDD" id="cd19079">
    <property type="entry name" value="AKR_EcYajO-like"/>
    <property type="match status" value="1"/>
</dbReference>
<dbReference type="SUPFAM" id="SSF51430">
    <property type="entry name" value="NAD(P)-linked oxidoreductase"/>
    <property type="match status" value="1"/>
</dbReference>
<dbReference type="EMBL" id="MNAD01000696">
    <property type="protein sequence ID" value="OJT11023.1"/>
    <property type="molecule type" value="Genomic_DNA"/>
</dbReference>
<dbReference type="GO" id="GO:0016491">
    <property type="term" value="F:oxidoreductase activity"/>
    <property type="evidence" value="ECO:0007669"/>
    <property type="project" value="UniProtKB-KW"/>
</dbReference>
<dbReference type="InterPro" id="IPR023210">
    <property type="entry name" value="NADP_OxRdtase_dom"/>
</dbReference>
<dbReference type="Pfam" id="PF00248">
    <property type="entry name" value="Aldo_ket_red"/>
    <property type="match status" value="1"/>
</dbReference>
<dbReference type="AlphaFoldDB" id="A0A1M2VTT7"/>
<evidence type="ECO:0000313" key="3">
    <source>
        <dbReference type="EMBL" id="OJT11023.1"/>
    </source>
</evidence>
<evidence type="ECO:0000259" key="2">
    <source>
        <dbReference type="Pfam" id="PF00248"/>
    </source>
</evidence>
<organism evidence="3 4">
    <name type="scientific">Trametes pubescens</name>
    <name type="common">White-rot fungus</name>
    <dbReference type="NCBI Taxonomy" id="154538"/>
    <lineage>
        <taxon>Eukaryota</taxon>
        <taxon>Fungi</taxon>
        <taxon>Dikarya</taxon>
        <taxon>Basidiomycota</taxon>
        <taxon>Agaricomycotina</taxon>
        <taxon>Agaricomycetes</taxon>
        <taxon>Polyporales</taxon>
        <taxon>Polyporaceae</taxon>
        <taxon>Trametes</taxon>
    </lineage>
</organism>
<dbReference type="Gene3D" id="3.20.20.100">
    <property type="entry name" value="NADP-dependent oxidoreductase domain"/>
    <property type="match status" value="1"/>
</dbReference>
<dbReference type="InterPro" id="IPR050523">
    <property type="entry name" value="AKR_Detox_Biosynth"/>
</dbReference>